<dbReference type="EMBL" id="JAAPAO010003111">
    <property type="protein sequence ID" value="KAF4646786.1"/>
    <property type="molecule type" value="Genomic_DNA"/>
</dbReference>
<organism evidence="1 2">
    <name type="scientific">Perkinsus chesapeaki</name>
    <name type="common">Clam parasite</name>
    <name type="synonym">Perkinsus andrewsi</name>
    <dbReference type="NCBI Taxonomy" id="330153"/>
    <lineage>
        <taxon>Eukaryota</taxon>
        <taxon>Sar</taxon>
        <taxon>Alveolata</taxon>
        <taxon>Perkinsozoa</taxon>
        <taxon>Perkinsea</taxon>
        <taxon>Perkinsida</taxon>
        <taxon>Perkinsidae</taxon>
        <taxon>Perkinsus</taxon>
    </lineage>
</organism>
<sequence>GVPKILGRLKSSWCPESLVVSFKLETDPKILFDKASGAIKKYGVDAVVANVLESRYKELWIVRGPGGEDKGYSTELLTKPDNEDIEVVLVEALERLHSEHIEQK</sequence>
<proteinExistence type="predicted"/>
<dbReference type="InterPro" id="IPR035929">
    <property type="entry name" value="CoaB-like_sf"/>
</dbReference>
<reference evidence="1 2" key="1">
    <citation type="submission" date="2020-04" db="EMBL/GenBank/DDBJ databases">
        <title>Perkinsus chesapeaki whole genome sequence.</title>
        <authorList>
            <person name="Bogema D.R."/>
        </authorList>
    </citation>
    <scope>NUCLEOTIDE SEQUENCE [LARGE SCALE GENOMIC DNA]</scope>
    <source>
        <strain evidence="1">ATCC PRA-425</strain>
    </source>
</reference>
<keyword evidence="2" id="KW-1185">Reference proteome</keyword>
<dbReference type="OrthoDB" id="70224at2759"/>
<dbReference type="AlphaFoldDB" id="A0A7J6KJS0"/>
<accession>A0A7J6KJS0</accession>
<comment type="caution">
    <text evidence="1">The sequence shown here is derived from an EMBL/GenBank/DDBJ whole genome shotgun (WGS) entry which is preliminary data.</text>
</comment>
<dbReference type="Gene3D" id="3.40.50.10300">
    <property type="entry name" value="CoaB-like"/>
    <property type="match status" value="1"/>
</dbReference>
<dbReference type="SUPFAM" id="SSF102645">
    <property type="entry name" value="CoaB-like"/>
    <property type="match status" value="1"/>
</dbReference>
<evidence type="ECO:0008006" key="3">
    <source>
        <dbReference type="Google" id="ProtNLM"/>
    </source>
</evidence>
<evidence type="ECO:0000313" key="2">
    <source>
        <dbReference type="Proteomes" id="UP000591131"/>
    </source>
</evidence>
<protein>
    <recommendedName>
        <fullName evidence="3">Phosphopantothenate--cysteine ligase</fullName>
    </recommendedName>
</protein>
<gene>
    <name evidence="1" type="ORF">FOL47_005662</name>
</gene>
<evidence type="ECO:0000313" key="1">
    <source>
        <dbReference type="EMBL" id="KAF4646786.1"/>
    </source>
</evidence>
<name>A0A7J6KJS0_PERCH</name>
<dbReference type="Proteomes" id="UP000591131">
    <property type="component" value="Unassembled WGS sequence"/>
</dbReference>
<feature type="non-terminal residue" evidence="1">
    <location>
        <position position="104"/>
    </location>
</feature>